<sequence length="301" mass="31993">MRHSYHVVDVFTDTALAGNPLAVVLDAGDIPSDRCQAIAREFNLSETVFVEDPRDPVNTARLRIFTPMRELPFAGHPTVGTAALLALLRAPEILLRQDLSVVLEESIGPIECTVRRVRGQVRASFTLPKLPVRSSEALTPEVLARALGLPSEAIGMDGHAVGVFSAGVPFHCVPVRPGAMAQCRPNIALWPDLLPPDGPQAIFVYSRDIEAPSSAYRARMFSPAFGIGEDPATGSAVAAFAGAVMAYERPTDGDHTLVIEQGYEMGRPSLITLGLNVENGALVSASIGGGTVRIAEGTLHL</sequence>
<organism evidence="3 4">
    <name type="scientific">Lichenifustis flavocetrariae</name>
    <dbReference type="NCBI Taxonomy" id="2949735"/>
    <lineage>
        <taxon>Bacteria</taxon>
        <taxon>Pseudomonadati</taxon>
        <taxon>Pseudomonadota</taxon>
        <taxon>Alphaproteobacteria</taxon>
        <taxon>Hyphomicrobiales</taxon>
        <taxon>Lichenihabitantaceae</taxon>
        <taxon>Lichenifustis</taxon>
    </lineage>
</organism>
<dbReference type="PANTHER" id="PTHR13774:SF32">
    <property type="entry name" value="ANTISENSE-ENHANCING SEQUENCE 1"/>
    <property type="match status" value="1"/>
</dbReference>
<name>A0AA41YU22_9HYPH</name>
<dbReference type="EMBL" id="JAMOIM010000006">
    <property type="protein sequence ID" value="MCW6508579.1"/>
    <property type="molecule type" value="Genomic_DNA"/>
</dbReference>
<comment type="similarity">
    <text evidence="1">Belongs to the PhzF family.</text>
</comment>
<dbReference type="RefSeq" id="WP_282584948.1">
    <property type="nucleotide sequence ID" value="NZ_JAMOIM010000006.1"/>
</dbReference>
<dbReference type="GO" id="GO:0005737">
    <property type="term" value="C:cytoplasm"/>
    <property type="evidence" value="ECO:0007669"/>
    <property type="project" value="TreeGrafter"/>
</dbReference>
<reference evidence="3" key="1">
    <citation type="submission" date="2022-05" db="EMBL/GenBank/DDBJ databases">
        <authorList>
            <person name="Pankratov T."/>
        </authorList>
    </citation>
    <scope>NUCLEOTIDE SEQUENCE</scope>
    <source>
        <strain evidence="3">BP6-180914</strain>
    </source>
</reference>
<keyword evidence="4" id="KW-1185">Reference proteome</keyword>
<gene>
    <name evidence="3" type="ORF">M8523_11170</name>
</gene>
<dbReference type="Gene3D" id="3.10.310.10">
    <property type="entry name" value="Diaminopimelate Epimerase, Chain A, domain 1"/>
    <property type="match status" value="2"/>
</dbReference>
<dbReference type="Pfam" id="PF02567">
    <property type="entry name" value="PhzC-PhzF"/>
    <property type="match status" value="1"/>
</dbReference>
<dbReference type="GO" id="GO:0016853">
    <property type="term" value="F:isomerase activity"/>
    <property type="evidence" value="ECO:0007669"/>
    <property type="project" value="TreeGrafter"/>
</dbReference>
<evidence type="ECO:0000313" key="4">
    <source>
        <dbReference type="Proteomes" id="UP001165667"/>
    </source>
</evidence>
<comment type="caution">
    <text evidence="3">The sequence shown here is derived from an EMBL/GenBank/DDBJ whole genome shotgun (WGS) entry which is preliminary data.</text>
</comment>
<dbReference type="PIRSF" id="PIRSF016184">
    <property type="entry name" value="PhzC_PhzF"/>
    <property type="match status" value="1"/>
</dbReference>
<evidence type="ECO:0000313" key="3">
    <source>
        <dbReference type="EMBL" id="MCW6508579.1"/>
    </source>
</evidence>
<evidence type="ECO:0000256" key="2">
    <source>
        <dbReference type="PIRSR" id="PIRSR016184-1"/>
    </source>
</evidence>
<dbReference type="PANTHER" id="PTHR13774">
    <property type="entry name" value="PHENAZINE BIOSYNTHESIS PROTEIN"/>
    <property type="match status" value="1"/>
</dbReference>
<dbReference type="InterPro" id="IPR003719">
    <property type="entry name" value="Phenazine_PhzF-like"/>
</dbReference>
<evidence type="ECO:0000256" key="1">
    <source>
        <dbReference type="ARBA" id="ARBA00008270"/>
    </source>
</evidence>
<dbReference type="AlphaFoldDB" id="A0AA41YU22"/>
<dbReference type="Proteomes" id="UP001165667">
    <property type="component" value="Unassembled WGS sequence"/>
</dbReference>
<protein>
    <submittedName>
        <fullName evidence="3">PhzF family phenazine biosynthesis protein</fullName>
    </submittedName>
</protein>
<dbReference type="NCBIfam" id="TIGR00654">
    <property type="entry name" value="PhzF_family"/>
    <property type="match status" value="1"/>
</dbReference>
<feature type="active site" evidence="2">
    <location>
        <position position="46"/>
    </location>
</feature>
<accession>A0AA41YU22</accession>
<proteinExistence type="inferred from homology"/>
<dbReference type="SUPFAM" id="SSF54506">
    <property type="entry name" value="Diaminopimelate epimerase-like"/>
    <property type="match status" value="1"/>
</dbReference>